<evidence type="ECO:0000313" key="2">
    <source>
        <dbReference type="EMBL" id="KKN51389.1"/>
    </source>
</evidence>
<dbReference type="AlphaFoldDB" id="A0A0F9R986"/>
<keyword evidence="1" id="KW-0472">Membrane</keyword>
<name>A0A0F9R986_9ZZZZ</name>
<reference evidence="2" key="1">
    <citation type="journal article" date="2015" name="Nature">
        <title>Complex archaea that bridge the gap between prokaryotes and eukaryotes.</title>
        <authorList>
            <person name="Spang A."/>
            <person name="Saw J.H."/>
            <person name="Jorgensen S.L."/>
            <person name="Zaremba-Niedzwiedzka K."/>
            <person name="Martijn J."/>
            <person name="Lind A.E."/>
            <person name="van Eijk R."/>
            <person name="Schleper C."/>
            <person name="Guy L."/>
            <person name="Ettema T.J."/>
        </authorList>
    </citation>
    <scope>NUCLEOTIDE SEQUENCE</scope>
</reference>
<sequence length="161" mass="18744">MIWREIMDTIGFWYNEFIEWYFVQPIYGQILALVGIIAIIALSITLIYYLIKGIAYLVYYIIKGIYYLLKGIGLGIFKLCEGFYNLVSGKYKAVEKSQNNTFQSEIPNSEFTNTALYCTECGRRFSDKMLNHLNKRGITFCVNCGKEFKLEEFRNSPILTL</sequence>
<dbReference type="EMBL" id="LAZR01001065">
    <property type="protein sequence ID" value="KKN51389.1"/>
    <property type="molecule type" value="Genomic_DNA"/>
</dbReference>
<organism evidence="2">
    <name type="scientific">marine sediment metagenome</name>
    <dbReference type="NCBI Taxonomy" id="412755"/>
    <lineage>
        <taxon>unclassified sequences</taxon>
        <taxon>metagenomes</taxon>
        <taxon>ecological metagenomes</taxon>
    </lineage>
</organism>
<feature type="transmembrane region" description="Helical" evidence="1">
    <location>
        <begin position="57"/>
        <end position="77"/>
    </location>
</feature>
<evidence type="ECO:0000256" key="1">
    <source>
        <dbReference type="SAM" id="Phobius"/>
    </source>
</evidence>
<proteinExistence type="predicted"/>
<feature type="transmembrane region" description="Helical" evidence="1">
    <location>
        <begin position="30"/>
        <end position="51"/>
    </location>
</feature>
<accession>A0A0F9R986</accession>
<comment type="caution">
    <text evidence="2">The sequence shown here is derived from an EMBL/GenBank/DDBJ whole genome shotgun (WGS) entry which is preliminary data.</text>
</comment>
<gene>
    <name evidence="2" type="ORF">LCGC14_0623310</name>
</gene>
<protein>
    <submittedName>
        <fullName evidence="2">Uncharacterized protein</fullName>
    </submittedName>
</protein>
<keyword evidence="1" id="KW-1133">Transmembrane helix</keyword>
<keyword evidence="1" id="KW-0812">Transmembrane</keyword>